<dbReference type="Proteomes" id="UP000663823">
    <property type="component" value="Unassembled WGS sequence"/>
</dbReference>
<reference evidence="1" key="1">
    <citation type="submission" date="2021-02" db="EMBL/GenBank/DDBJ databases">
        <authorList>
            <person name="Nowell W R."/>
        </authorList>
    </citation>
    <scope>NUCLEOTIDE SEQUENCE</scope>
</reference>
<name>A0A820B0D1_9BILA</name>
<dbReference type="EMBL" id="CAJOAX010021375">
    <property type="protein sequence ID" value="CAF4200787.1"/>
    <property type="molecule type" value="Genomic_DNA"/>
</dbReference>
<feature type="non-terminal residue" evidence="1">
    <location>
        <position position="1"/>
    </location>
</feature>
<sequence>ELVYDMACCGLTSIDQINKDILYKH</sequence>
<protein>
    <submittedName>
        <fullName evidence="1">Uncharacterized protein</fullName>
    </submittedName>
</protein>
<dbReference type="AlphaFoldDB" id="A0A820B0D1"/>
<evidence type="ECO:0000313" key="2">
    <source>
        <dbReference type="Proteomes" id="UP000663823"/>
    </source>
</evidence>
<comment type="caution">
    <text evidence="1">The sequence shown here is derived from an EMBL/GenBank/DDBJ whole genome shotgun (WGS) entry which is preliminary data.</text>
</comment>
<accession>A0A820B0D1</accession>
<gene>
    <name evidence="1" type="ORF">OTI717_LOCUS38561</name>
</gene>
<organism evidence="1 2">
    <name type="scientific">Rotaria sordida</name>
    <dbReference type="NCBI Taxonomy" id="392033"/>
    <lineage>
        <taxon>Eukaryota</taxon>
        <taxon>Metazoa</taxon>
        <taxon>Spiralia</taxon>
        <taxon>Gnathifera</taxon>
        <taxon>Rotifera</taxon>
        <taxon>Eurotatoria</taxon>
        <taxon>Bdelloidea</taxon>
        <taxon>Philodinida</taxon>
        <taxon>Philodinidae</taxon>
        <taxon>Rotaria</taxon>
    </lineage>
</organism>
<proteinExistence type="predicted"/>
<evidence type="ECO:0000313" key="1">
    <source>
        <dbReference type="EMBL" id="CAF4200787.1"/>
    </source>
</evidence>